<dbReference type="Proteomes" id="UP000663828">
    <property type="component" value="Unassembled WGS sequence"/>
</dbReference>
<keyword evidence="1" id="KW-0812">Transmembrane</keyword>
<dbReference type="EMBL" id="CAJNOJ010000075">
    <property type="protein sequence ID" value="CAF1043531.1"/>
    <property type="molecule type" value="Genomic_DNA"/>
</dbReference>
<organism evidence="3 6">
    <name type="scientific">Adineta ricciae</name>
    <name type="common">Rotifer</name>
    <dbReference type="NCBI Taxonomy" id="249248"/>
    <lineage>
        <taxon>Eukaryota</taxon>
        <taxon>Metazoa</taxon>
        <taxon>Spiralia</taxon>
        <taxon>Gnathifera</taxon>
        <taxon>Rotifera</taxon>
        <taxon>Eurotatoria</taxon>
        <taxon>Bdelloidea</taxon>
        <taxon>Adinetida</taxon>
        <taxon>Adinetidae</taxon>
        <taxon>Adineta</taxon>
    </lineage>
</organism>
<feature type="transmembrane region" description="Helical" evidence="1">
    <location>
        <begin position="67"/>
        <end position="92"/>
    </location>
</feature>
<evidence type="ECO:0000313" key="5">
    <source>
        <dbReference type="Proteomes" id="UP000663828"/>
    </source>
</evidence>
<proteinExistence type="predicted"/>
<sequence length="136" mass="14989">MLKCGVFVLIYVVMVVGVLGRPVEFNSLEEFEAVSVVDKVGVSGSVVRADGAGNGVKVTGGHQTSEWVFKVVMLVVSVFCSGAFVCSCWCGIKCIRNGCSCKRAWFTPKSMDEYRRRKEAKEEAFEIKMGFGQQRE</sequence>
<evidence type="ECO:0000256" key="2">
    <source>
        <dbReference type="SAM" id="SignalP"/>
    </source>
</evidence>
<evidence type="ECO:0000313" key="4">
    <source>
        <dbReference type="EMBL" id="CAF1463672.1"/>
    </source>
</evidence>
<dbReference type="OrthoDB" id="10127732at2759"/>
<keyword evidence="1" id="KW-0472">Membrane</keyword>
<gene>
    <name evidence="3" type="ORF">EDS130_LOCUS17053</name>
    <name evidence="4" type="ORF">XAT740_LOCUS37577</name>
</gene>
<name>A0A814JXW4_ADIRI</name>
<dbReference type="Proteomes" id="UP000663852">
    <property type="component" value="Unassembled WGS sequence"/>
</dbReference>
<protein>
    <recommendedName>
        <fullName evidence="7">Transmembrane protein</fullName>
    </recommendedName>
</protein>
<keyword evidence="5" id="KW-1185">Reference proteome</keyword>
<feature type="signal peptide" evidence="2">
    <location>
        <begin position="1"/>
        <end position="20"/>
    </location>
</feature>
<reference evidence="3" key="1">
    <citation type="submission" date="2021-02" db="EMBL/GenBank/DDBJ databases">
        <authorList>
            <person name="Nowell W R."/>
        </authorList>
    </citation>
    <scope>NUCLEOTIDE SEQUENCE</scope>
</reference>
<comment type="caution">
    <text evidence="3">The sequence shown here is derived from an EMBL/GenBank/DDBJ whole genome shotgun (WGS) entry which is preliminary data.</text>
</comment>
<feature type="chain" id="PRO_5036224957" description="Transmembrane protein" evidence="2">
    <location>
        <begin position="21"/>
        <end position="136"/>
    </location>
</feature>
<dbReference type="AlphaFoldDB" id="A0A814JXW4"/>
<evidence type="ECO:0008006" key="7">
    <source>
        <dbReference type="Google" id="ProtNLM"/>
    </source>
</evidence>
<dbReference type="EMBL" id="CAJNOR010003963">
    <property type="protein sequence ID" value="CAF1463672.1"/>
    <property type="molecule type" value="Genomic_DNA"/>
</dbReference>
<evidence type="ECO:0000256" key="1">
    <source>
        <dbReference type="SAM" id="Phobius"/>
    </source>
</evidence>
<keyword evidence="2" id="KW-0732">Signal</keyword>
<evidence type="ECO:0000313" key="6">
    <source>
        <dbReference type="Proteomes" id="UP000663852"/>
    </source>
</evidence>
<accession>A0A814JXW4</accession>
<evidence type="ECO:0000313" key="3">
    <source>
        <dbReference type="EMBL" id="CAF1043531.1"/>
    </source>
</evidence>
<keyword evidence="1" id="KW-1133">Transmembrane helix</keyword>